<keyword evidence="2" id="KW-1185">Reference proteome</keyword>
<accession>A0ABR1RZZ4</accession>
<name>A0ABR1RZZ4_9PEZI</name>
<reference evidence="1 2" key="1">
    <citation type="submission" date="2023-01" db="EMBL/GenBank/DDBJ databases">
        <title>Analysis of 21 Apiospora genomes using comparative genomics revels a genus with tremendous synthesis potential of carbohydrate active enzymes and secondary metabolites.</title>
        <authorList>
            <person name="Sorensen T."/>
        </authorList>
    </citation>
    <scope>NUCLEOTIDE SEQUENCE [LARGE SCALE GENOMIC DNA]</scope>
    <source>
        <strain evidence="1 2">CBS 20057</strain>
    </source>
</reference>
<proteinExistence type="predicted"/>
<protein>
    <submittedName>
        <fullName evidence="1">Uncharacterized protein</fullName>
    </submittedName>
</protein>
<dbReference type="EMBL" id="JAQQWI010000008">
    <property type="protein sequence ID" value="KAK8023333.1"/>
    <property type="molecule type" value="Genomic_DNA"/>
</dbReference>
<comment type="caution">
    <text evidence="1">The sequence shown here is derived from an EMBL/GenBank/DDBJ whole genome shotgun (WGS) entry which is preliminary data.</text>
</comment>
<organism evidence="1 2">
    <name type="scientific">Apiospora marii</name>
    <dbReference type="NCBI Taxonomy" id="335849"/>
    <lineage>
        <taxon>Eukaryota</taxon>
        <taxon>Fungi</taxon>
        <taxon>Dikarya</taxon>
        <taxon>Ascomycota</taxon>
        <taxon>Pezizomycotina</taxon>
        <taxon>Sordariomycetes</taxon>
        <taxon>Xylariomycetidae</taxon>
        <taxon>Amphisphaeriales</taxon>
        <taxon>Apiosporaceae</taxon>
        <taxon>Apiospora</taxon>
    </lineage>
</organism>
<sequence>MSLSTTCRLFWTDLHDNVVSTTNETAQCDSTYTQCLITPRSSYGRLHATCDSKTHFPEEQDHFRLSSRYSQYFCTCNGRTVTVPSGVTCGSTCYSMDTKFPDCTLVTLYDSSAQGGSEYSYKKSCTAFDCDTTGVNCTNVDGGGLFYKCDNYEHPYQIASDSSHSYVCNCHDAATVPAIYTSTGKDVQCNSCGTGGGGGGGTTTTNVAARVEGTPAAASTTSAIASKSQARSKSSSSSMNFGIVTVVILVTRRWLRS</sequence>
<evidence type="ECO:0000313" key="2">
    <source>
        <dbReference type="Proteomes" id="UP001396898"/>
    </source>
</evidence>
<gene>
    <name evidence="1" type="ORF">PG991_006572</name>
</gene>
<evidence type="ECO:0000313" key="1">
    <source>
        <dbReference type="EMBL" id="KAK8023333.1"/>
    </source>
</evidence>
<dbReference type="Proteomes" id="UP001396898">
    <property type="component" value="Unassembled WGS sequence"/>
</dbReference>